<dbReference type="WBParaSite" id="GPUH_0000448401-mRNA-1">
    <property type="protein sequence ID" value="GPUH_0000448401-mRNA-1"/>
    <property type="gene ID" value="GPUH_0000448401"/>
</dbReference>
<accession>A0A183D6Y6</accession>
<evidence type="ECO:0000313" key="1">
    <source>
        <dbReference type="WBParaSite" id="GPUH_0000448401-mRNA-1"/>
    </source>
</evidence>
<name>A0A183D6Y6_9BILA</name>
<dbReference type="AlphaFoldDB" id="A0A183D6Y6"/>
<proteinExistence type="predicted"/>
<sequence>LDFTSRLRAEAPSLVETPFANNLRKICIKYLVFRLANDLMKRSKDLDFCPYDEFQRITMKALSWTSDTEQKNASREFMKFYREAYESSDMAHLVFDDFHCMNFLS</sequence>
<reference evidence="1" key="1">
    <citation type="submission" date="2016-06" db="UniProtKB">
        <authorList>
            <consortium name="WormBaseParasite"/>
        </authorList>
    </citation>
    <scope>IDENTIFICATION</scope>
</reference>
<protein>
    <submittedName>
        <fullName evidence="1">AAA_lid_1 domain-containing protein</fullName>
    </submittedName>
</protein>
<organism evidence="1">
    <name type="scientific">Gongylonema pulchrum</name>
    <dbReference type="NCBI Taxonomy" id="637853"/>
    <lineage>
        <taxon>Eukaryota</taxon>
        <taxon>Metazoa</taxon>
        <taxon>Ecdysozoa</taxon>
        <taxon>Nematoda</taxon>
        <taxon>Chromadorea</taxon>
        <taxon>Rhabditida</taxon>
        <taxon>Spirurina</taxon>
        <taxon>Spiruromorpha</taxon>
        <taxon>Spiruroidea</taxon>
        <taxon>Gongylonematidae</taxon>
        <taxon>Gongylonema</taxon>
    </lineage>
</organism>